<keyword evidence="3" id="KW-0540">Nuclease</keyword>
<comment type="function">
    <text evidence="1">RNaseP catalyzes the removal of the 5'-leader sequence from pre-tRNA to produce the mature 5'-terminus. It can also cleave other RNA substrates such as 4.5S RNA. The protein component plays an auxiliary but essential role in vivo by binding to the 5'-leader sequence and broadening the substrate specificity of the ribozyme.</text>
</comment>
<dbReference type="InterPro" id="IPR000100">
    <property type="entry name" value="RNase_P"/>
</dbReference>
<dbReference type="EMBL" id="CAFBMM010000060">
    <property type="protein sequence ID" value="CAB4911204.1"/>
    <property type="molecule type" value="Genomic_DNA"/>
</dbReference>
<gene>
    <name evidence="7" type="ORF">UFOPK2683_00482</name>
    <name evidence="8" type="ORF">UFOPK3605_01124</name>
    <name evidence="9" type="ORF">UFOPK4121_01347</name>
</gene>
<dbReference type="Gene3D" id="3.30.230.10">
    <property type="match status" value="1"/>
</dbReference>
<organism evidence="7">
    <name type="scientific">freshwater metagenome</name>
    <dbReference type="NCBI Taxonomy" id="449393"/>
    <lineage>
        <taxon>unclassified sequences</taxon>
        <taxon>metagenomes</taxon>
        <taxon>ecological metagenomes</taxon>
    </lineage>
</organism>
<dbReference type="SUPFAM" id="SSF54211">
    <property type="entry name" value="Ribosomal protein S5 domain 2-like"/>
    <property type="match status" value="1"/>
</dbReference>
<dbReference type="GO" id="GO:0000049">
    <property type="term" value="F:tRNA binding"/>
    <property type="evidence" value="ECO:0007669"/>
    <property type="project" value="InterPro"/>
</dbReference>
<evidence type="ECO:0000313" key="9">
    <source>
        <dbReference type="EMBL" id="CAB5030799.1"/>
    </source>
</evidence>
<protein>
    <submittedName>
        <fullName evidence="7">Unannotated protein</fullName>
    </submittedName>
</protein>
<evidence type="ECO:0000256" key="6">
    <source>
        <dbReference type="ARBA" id="ARBA00022884"/>
    </source>
</evidence>
<dbReference type="EMBL" id="CAFBPQ010000054">
    <property type="protein sequence ID" value="CAB5030799.1"/>
    <property type="molecule type" value="Genomic_DNA"/>
</dbReference>
<dbReference type="AlphaFoldDB" id="A0A6J6RIS0"/>
<dbReference type="GO" id="GO:0008033">
    <property type="term" value="P:tRNA processing"/>
    <property type="evidence" value="ECO:0007669"/>
    <property type="project" value="UniProtKB-KW"/>
</dbReference>
<dbReference type="InterPro" id="IPR020568">
    <property type="entry name" value="Ribosomal_Su5_D2-typ_SF"/>
</dbReference>
<keyword evidence="5" id="KW-0378">Hydrolase</keyword>
<evidence type="ECO:0000256" key="4">
    <source>
        <dbReference type="ARBA" id="ARBA00022759"/>
    </source>
</evidence>
<dbReference type="PROSITE" id="PS00648">
    <property type="entry name" value="RIBONUCLEASE_P"/>
    <property type="match status" value="1"/>
</dbReference>
<dbReference type="EMBL" id="CAEZYK010000018">
    <property type="protein sequence ID" value="CAB4719154.1"/>
    <property type="molecule type" value="Genomic_DNA"/>
</dbReference>
<dbReference type="Pfam" id="PF00825">
    <property type="entry name" value="Ribonuclease_P"/>
    <property type="match status" value="1"/>
</dbReference>
<evidence type="ECO:0000313" key="8">
    <source>
        <dbReference type="EMBL" id="CAB4911204.1"/>
    </source>
</evidence>
<evidence type="ECO:0000313" key="7">
    <source>
        <dbReference type="EMBL" id="CAB4719154.1"/>
    </source>
</evidence>
<evidence type="ECO:0000256" key="1">
    <source>
        <dbReference type="ARBA" id="ARBA00002663"/>
    </source>
</evidence>
<dbReference type="InterPro" id="IPR014721">
    <property type="entry name" value="Ribsml_uS5_D2-typ_fold_subgr"/>
</dbReference>
<reference evidence="7" key="1">
    <citation type="submission" date="2020-05" db="EMBL/GenBank/DDBJ databases">
        <authorList>
            <person name="Chiriac C."/>
            <person name="Salcher M."/>
            <person name="Ghai R."/>
            <person name="Kavagutti S V."/>
        </authorList>
    </citation>
    <scope>NUCLEOTIDE SEQUENCE</scope>
</reference>
<name>A0A6J6RIS0_9ZZZZ</name>
<evidence type="ECO:0000256" key="3">
    <source>
        <dbReference type="ARBA" id="ARBA00022722"/>
    </source>
</evidence>
<sequence>MAVRYVSGENLEFAYSVGRPAGNAVQRNRLRRRLRGAVAIELDLFPSGAYLVSAAPSAQTMTTGELGQAVRALAHRVNQFVEEGTK</sequence>
<proteinExistence type="predicted"/>
<dbReference type="GO" id="GO:0004526">
    <property type="term" value="F:ribonuclease P activity"/>
    <property type="evidence" value="ECO:0007669"/>
    <property type="project" value="InterPro"/>
</dbReference>
<evidence type="ECO:0000256" key="2">
    <source>
        <dbReference type="ARBA" id="ARBA00022694"/>
    </source>
</evidence>
<keyword evidence="6" id="KW-0694">RNA-binding</keyword>
<keyword evidence="2" id="KW-0819">tRNA processing</keyword>
<keyword evidence="4" id="KW-0255">Endonuclease</keyword>
<accession>A0A6J6RIS0</accession>
<dbReference type="InterPro" id="IPR020539">
    <property type="entry name" value="RNase_P_CS"/>
</dbReference>
<evidence type="ECO:0000256" key="5">
    <source>
        <dbReference type="ARBA" id="ARBA00022801"/>
    </source>
</evidence>